<dbReference type="AlphaFoldDB" id="A0A9P3G6P7"/>
<dbReference type="EMBL" id="BPQB01000009">
    <property type="protein sequence ID" value="GJE88474.1"/>
    <property type="molecule type" value="Genomic_DNA"/>
</dbReference>
<keyword evidence="2" id="KW-1185">Reference proteome</keyword>
<reference evidence="1 2" key="1">
    <citation type="submission" date="2021-08" db="EMBL/GenBank/DDBJ databases">
        <title>Draft Genome Sequence of Phanerochaete sordida strain YK-624.</title>
        <authorList>
            <person name="Mori T."/>
            <person name="Dohra H."/>
            <person name="Suzuki T."/>
            <person name="Kawagishi H."/>
            <person name="Hirai H."/>
        </authorList>
    </citation>
    <scope>NUCLEOTIDE SEQUENCE [LARGE SCALE GENOMIC DNA]</scope>
    <source>
        <strain evidence="1 2">YK-624</strain>
    </source>
</reference>
<accession>A0A9P3G6P7</accession>
<name>A0A9P3G6P7_9APHY</name>
<protein>
    <submittedName>
        <fullName evidence="1">Uncharacterized protein</fullName>
    </submittedName>
</protein>
<evidence type="ECO:0000313" key="2">
    <source>
        <dbReference type="Proteomes" id="UP000703269"/>
    </source>
</evidence>
<evidence type="ECO:0000313" key="1">
    <source>
        <dbReference type="EMBL" id="GJE88474.1"/>
    </source>
</evidence>
<organism evidence="1 2">
    <name type="scientific">Phanerochaete sordida</name>
    <dbReference type="NCBI Taxonomy" id="48140"/>
    <lineage>
        <taxon>Eukaryota</taxon>
        <taxon>Fungi</taxon>
        <taxon>Dikarya</taxon>
        <taxon>Basidiomycota</taxon>
        <taxon>Agaricomycotina</taxon>
        <taxon>Agaricomycetes</taxon>
        <taxon>Polyporales</taxon>
        <taxon>Phanerochaetaceae</taxon>
        <taxon>Phanerochaete</taxon>
    </lineage>
</organism>
<dbReference type="Proteomes" id="UP000703269">
    <property type="component" value="Unassembled WGS sequence"/>
</dbReference>
<comment type="caution">
    <text evidence="1">The sequence shown here is derived from an EMBL/GenBank/DDBJ whole genome shotgun (WGS) entry which is preliminary data.</text>
</comment>
<gene>
    <name evidence="1" type="ORF">PsYK624_045570</name>
</gene>
<proteinExistence type="predicted"/>
<sequence length="205" mass="22528">MTARPQLQILPNAAYRHPRLDDMVAAGDCDSWSFSCGNVQGIRLSNACASSPSDIDGYADLLLPFNCTKVTCVIALRGYKPYRRVKNVQSVRGGVPQPVPRHRVVRCIAQVFRTFLEQAQTTEDYVKAPALVTADLKLEDFYLLELRRVGKTLIPVLGYIPLSGSLPVKVESCDDWVDAAFAAALGVDCHAQSPSNFDLAVLKPY</sequence>